<feature type="region of interest" description="Disordered" evidence="13">
    <location>
        <begin position="506"/>
        <end position="552"/>
    </location>
</feature>
<keyword evidence="16" id="KW-1185">Reference proteome</keyword>
<dbReference type="GO" id="GO:0005634">
    <property type="term" value="C:nucleus"/>
    <property type="evidence" value="ECO:0007669"/>
    <property type="project" value="UniProtKB-SubCell"/>
</dbReference>
<evidence type="ECO:0000313" key="16">
    <source>
        <dbReference type="Proteomes" id="UP000724874"/>
    </source>
</evidence>
<dbReference type="InterPro" id="IPR011084">
    <property type="entry name" value="DRMBL"/>
</dbReference>
<organism evidence="15 16">
    <name type="scientific">Gymnopilus junonius</name>
    <name type="common">Spectacular rustgill mushroom</name>
    <name type="synonym">Gymnopilus spectabilis subsp. junonius</name>
    <dbReference type="NCBI Taxonomy" id="109634"/>
    <lineage>
        <taxon>Eukaryota</taxon>
        <taxon>Fungi</taxon>
        <taxon>Dikarya</taxon>
        <taxon>Basidiomycota</taxon>
        <taxon>Agaricomycotina</taxon>
        <taxon>Agaricomycetes</taxon>
        <taxon>Agaricomycetidae</taxon>
        <taxon>Agaricales</taxon>
        <taxon>Agaricineae</taxon>
        <taxon>Hymenogastraceae</taxon>
        <taxon>Gymnopilus</taxon>
    </lineage>
</organism>
<dbReference type="GO" id="GO:0006310">
    <property type="term" value="P:DNA recombination"/>
    <property type="evidence" value="ECO:0007669"/>
    <property type="project" value="UniProtKB-KW"/>
</dbReference>
<keyword evidence="3" id="KW-0540">Nuclease</keyword>
<feature type="region of interest" description="Disordered" evidence="13">
    <location>
        <begin position="953"/>
        <end position="1006"/>
    </location>
</feature>
<comment type="subcellular location">
    <subcellularLocation>
        <location evidence="1">Nucleus</location>
    </subcellularLocation>
</comment>
<keyword evidence="7" id="KW-0269">Exonuclease</keyword>
<feature type="region of interest" description="Disordered" evidence="13">
    <location>
        <begin position="621"/>
        <end position="652"/>
    </location>
</feature>
<proteinExistence type="inferred from homology"/>
<dbReference type="GO" id="GO:0000723">
    <property type="term" value="P:telomere maintenance"/>
    <property type="evidence" value="ECO:0007669"/>
    <property type="project" value="TreeGrafter"/>
</dbReference>
<name>A0A9P5NIB9_GYMJU</name>
<dbReference type="PANTHER" id="PTHR23240">
    <property type="entry name" value="DNA CROSS-LINK REPAIR PROTEIN PSO2/SNM1-RELATED"/>
    <property type="match status" value="1"/>
</dbReference>
<feature type="compositionally biased region" description="Low complexity" evidence="13">
    <location>
        <begin position="997"/>
        <end position="1006"/>
    </location>
</feature>
<keyword evidence="10" id="KW-0539">Nucleus</keyword>
<evidence type="ECO:0000256" key="6">
    <source>
        <dbReference type="ARBA" id="ARBA00022801"/>
    </source>
</evidence>
<keyword evidence="9" id="KW-0234">DNA repair</keyword>
<evidence type="ECO:0000256" key="9">
    <source>
        <dbReference type="ARBA" id="ARBA00023204"/>
    </source>
</evidence>
<sequence length="1006" mass="111873">MPTGTPYNSCIPPYRIRVDDFAALTFSDSENSPLLHLLTHSHSDHINGLSAKSFGFKVYCSQDAKEMLLRHEVYAERKLQALELRAERIRTYSHLKVDPLMHTDGKWYYNGSRDLLHPLPLNTPTRIDLNGSESVTITLLDANHCPGAVMFLIEGDRGSVLHTGDFRAEPWFLESIVRNSFLQPYLSSFQSFTLNSNKSIPNAFNKTLEAIYLDTACVMSPLNIPTKESATSGLVGLMMLFPQSVYFFINSWTWGYEDILKAVARAFQSHIHVDRYKYSVYQHLSDPFLSLITTQDPSSTRFHACERFQRCTFVHVENDSTYSNATSAMGKRVIYINPVTMDISTWSAYLEEMRPRLLAGEEINNLLVPLSRHSTLPELQSFVKLFRPKRVVPNTLDPRLMHLDWACIDRMFASCLHPSARATTFSAAFFRSRLGISSTNQLPADVQNDRDVALKNLVGAGADVVAERWADQGKLLKKLSTARGYLGEEENAIIDTLLGINKAHKPLTTYGEPSSDPLEIRSNKGKEKETISRYYDKDSEDESDDALSEDERGKTAHKLFASLAGIDEKENSWWVSSPLSVEEIEEEVGSNMLDEVSLTKERGKPAGSGAWRVNRLTPVSSPVWPRRRTPTSRPLLSTPSQTRIQSAKSASNDFASLISRGSTRSPAKARNPSSGLSLSLASPICLLSSTSPDMQKDSKVYARSGEGASTMKHSTRDNAFTFPEPRALVFPTHLPKPSSSNVPQTEAKVTSASSNSSRLSMKPSPNGKHHIIAGASSPSSTSLSKRPRNSNEVATPTPHGKRSRPDVISPMPSTSKLPRFASRINDSTVNDSSSKSIPVATSDRVAQLPPYIPEAQSDSGDPIPVLFPMTESEKLQVARMNMAYQLAITYPDRVHPSYWKKRERQLKQLERKRRRREEAALAAAVEAHTDPLEKALGLSSTSRVPLIRTTTVPSFEPVNDGDGGMDWNRSRQLADGIREDLANGRQPSLPSLLCTRSQDSQSDQTQ</sequence>
<keyword evidence="6" id="KW-0378">Hydrolase</keyword>
<evidence type="ECO:0000256" key="12">
    <source>
        <dbReference type="ARBA" id="ARBA00042677"/>
    </source>
</evidence>
<evidence type="ECO:0000313" key="15">
    <source>
        <dbReference type="EMBL" id="KAF8885084.1"/>
    </source>
</evidence>
<dbReference type="InterPro" id="IPR036866">
    <property type="entry name" value="RibonucZ/Hydroxyglut_hydro"/>
</dbReference>
<dbReference type="Pfam" id="PF07522">
    <property type="entry name" value="DRMBL"/>
    <property type="match status" value="1"/>
</dbReference>
<dbReference type="PANTHER" id="PTHR23240:SF8">
    <property type="entry name" value="PROTEIN ARTEMIS"/>
    <property type="match status" value="1"/>
</dbReference>
<evidence type="ECO:0000256" key="4">
    <source>
        <dbReference type="ARBA" id="ARBA00022759"/>
    </source>
</evidence>
<feature type="compositionally biased region" description="Low complexity" evidence="13">
    <location>
        <begin position="631"/>
        <end position="640"/>
    </location>
</feature>
<comment type="caution">
    <text evidence="15">The sequence shown here is derived from an EMBL/GenBank/DDBJ whole genome shotgun (WGS) entry which is preliminary data.</text>
</comment>
<keyword evidence="8" id="KW-0233">DNA recombination</keyword>
<keyword evidence="4" id="KW-0255">Endonuclease</keyword>
<evidence type="ECO:0000256" key="7">
    <source>
        <dbReference type="ARBA" id="ARBA00022839"/>
    </source>
</evidence>
<evidence type="ECO:0000256" key="13">
    <source>
        <dbReference type="SAM" id="MobiDB-lite"/>
    </source>
</evidence>
<feature type="compositionally biased region" description="Polar residues" evidence="13">
    <location>
        <begin position="824"/>
        <end position="836"/>
    </location>
</feature>
<dbReference type="OrthoDB" id="5561659at2759"/>
<protein>
    <recommendedName>
        <fullName evidence="11">Protein artemis</fullName>
    </recommendedName>
    <alternativeName>
        <fullName evidence="12">DNA cross-link repair 1C protein</fullName>
    </alternativeName>
</protein>
<comment type="similarity">
    <text evidence="2">Belongs to the DNA repair metallo-beta-lactamase (DRMBL) family.</text>
</comment>
<dbReference type="GO" id="GO:0004519">
    <property type="term" value="F:endonuclease activity"/>
    <property type="evidence" value="ECO:0007669"/>
    <property type="project" value="UniProtKB-KW"/>
</dbReference>
<dbReference type="GO" id="GO:0036297">
    <property type="term" value="P:interstrand cross-link repair"/>
    <property type="evidence" value="ECO:0007669"/>
    <property type="project" value="TreeGrafter"/>
</dbReference>
<dbReference type="Proteomes" id="UP000724874">
    <property type="component" value="Unassembled WGS sequence"/>
</dbReference>
<dbReference type="EMBL" id="JADNYJ010000104">
    <property type="protein sequence ID" value="KAF8885084.1"/>
    <property type="molecule type" value="Genomic_DNA"/>
</dbReference>
<evidence type="ECO:0000256" key="8">
    <source>
        <dbReference type="ARBA" id="ARBA00023172"/>
    </source>
</evidence>
<gene>
    <name evidence="15" type="ORF">CPB84DRAFT_1788683</name>
</gene>
<evidence type="ECO:0000256" key="5">
    <source>
        <dbReference type="ARBA" id="ARBA00022763"/>
    </source>
</evidence>
<evidence type="ECO:0000256" key="1">
    <source>
        <dbReference type="ARBA" id="ARBA00004123"/>
    </source>
</evidence>
<dbReference type="GO" id="GO:0006303">
    <property type="term" value="P:double-strand break repair via nonhomologous end joining"/>
    <property type="evidence" value="ECO:0007669"/>
    <property type="project" value="TreeGrafter"/>
</dbReference>
<evidence type="ECO:0000256" key="10">
    <source>
        <dbReference type="ARBA" id="ARBA00023242"/>
    </source>
</evidence>
<dbReference type="SUPFAM" id="SSF56281">
    <property type="entry name" value="Metallo-hydrolase/oxidoreductase"/>
    <property type="match status" value="1"/>
</dbReference>
<evidence type="ECO:0000256" key="2">
    <source>
        <dbReference type="ARBA" id="ARBA00010304"/>
    </source>
</evidence>
<dbReference type="GO" id="GO:0035312">
    <property type="term" value="F:5'-3' DNA exonuclease activity"/>
    <property type="evidence" value="ECO:0007669"/>
    <property type="project" value="TreeGrafter"/>
</dbReference>
<feature type="compositionally biased region" description="Acidic residues" evidence="13">
    <location>
        <begin position="538"/>
        <end position="548"/>
    </location>
</feature>
<dbReference type="AlphaFoldDB" id="A0A9P5NIB9"/>
<evidence type="ECO:0000256" key="11">
    <source>
        <dbReference type="ARBA" id="ARBA00039759"/>
    </source>
</evidence>
<dbReference type="Gene3D" id="3.40.50.12650">
    <property type="match status" value="1"/>
</dbReference>
<feature type="compositionally biased region" description="Basic and acidic residues" evidence="13">
    <location>
        <begin position="518"/>
        <end position="537"/>
    </location>
</feature>
<reference evidence="15" key="1">
    <citation type="submission" date="2020-11" db="EMBL/GenBank/DDBJ databases">
        <authorList>
            <consortium name="DOE Joint Genome Institute"/>
            <person name="Ahrendt S."/>
            <person name="Riley R."/>
            <person name="Andreopoulos W."/>
            <person name="LaButti K."/>
            <person name="Pangilinan J."/>
            <person name="Ruiz-duenas F.J."/>
            <person name="Barrasa J.M."/>
            <person name="Sanchez-Garcia M."/>
            <person name="Camarero S."/>
            <person name="Miyauchi S."/>
            <person name="Serrano A."/>
            <person name="Linde D."/>
            <person name="Babiker R."/>
            <person name="Drula E."/>
            <person name="Ayuso-Fernandez I."/>
            <person name="Pacheco R."/>
            <person name="Padilla G."/>
            <person name="Ferreira P."/>
            <person name="Barriuso J."/>
            <person name="Kellner H."/>
            <person name="Castanera R."/>
            <person name="Alfaro M."/>
            <person name="Ramirez L."/>
            <person name="Pisabarro A.G."/>
            <person name="Kuo A."/>
            <person name="Tritt A."/>
            <person name="Lipzen A."/>
            <person name="He G."/>
            <person name="Yan M."/>
            <person name="Ng V."/>
            <person name="Cullen D."/>
            <person name="Martin F."/>
            <person name="Rosso M.-N."/>
            <person name="Henrissat B."/>
            <person name="Hibbett D."/>
            <person name="Martinez A.T."/>
            <person name="Grigoriev I.V."/>
        </authorList>
    </citation>
    <scope>NUCLEOTIDE SEQUENCE</scope>
    <source>
        <strain evidence="15">AH 44721</strain>
    </source>
</reference>
<accession>A0A9P5NIB9</accession>
<evidence type="ECO:0000259" key="14">
    <source>
        <dbReference type="Pfam" id="PF07522"/>
    </source>
</evidence>
<feature type="compositionally biased region" description="Polar residues" evidence="13">
    <location>
        <begin position="641"/>
        <end position="652"/>
    </location>
</feature>
<keyword evidence="5" id="KW-0227">DNA damage</keyword>
<evidence type="ECO:0000256" key="3">
    <source>
        <dbReference type="ARBA" id="ARBA00022722"/>
    </source>
</evidence>
<feature type="region of interest" description="Disordered" evidence="13">
    <location>
        <begin position="688"/>
        <end position="838"/>
    </location>
</feature>
<dbReference type="Gene3D" id="3.60.15.10">
    <property type="entry name" value="Ribonuclease Z/Hydroxyacylglutathione hydrolase-like"/>
    <property type="match status" value="2"/>
</dbReference>
<feature type="compositionally biased region" description="Polar residues" evidence="13">
    <location>
        <begin position="737"/>
        <end position="759"/>
    </location>
</feature>
<feature type="domain" description="DNA repair metallo-beta-lactamase" evidence="14">
    <location>
        <begin position="293"/>
        <end position="395"/>
    </location>
</feature>
<dbReference type="GO" id="GO:0003684">
    <property type="term" value="F:damaged DNA binding"/>
    <property type="evidence" value="ECO:0007669"/>
    <property type="project" value="TreeGrafter"/>
</dbReference>